<evidence type="ECO:0000259" key="3">
    <source>
        <dbReference type="PROSITE" id="PS50011"/>
    </source>
</evidence>
<dbReference type="Gene3D" id="1.10.510.10">
    <property type="entry name" value="Transferase(Phosphotransferase) domain 1"/>
    <property type="match status" value="1"/>
</dbReference>
<protein>
    <submittedName>
        <fullName evidence="4">ABC-1 domain-containing protein</fullName>
    </submittedName>
</protein>
<feature type="region of interest" description="Disordered" evidence="2">
    <location>
        <begin position="50"/>
        <end position="75"/>
    </location>
</feature>
<evidence type="ECO:0000313" key="5">
    <source>
        <dbReference type="Proteomes" id="UP000036987"/>
    </source>
</evidence>
<feature type="domain" description="Protein kinase" evidence="3">
    <location>
        <begin position="251"/>
        <end position="584"/>
    </location>
</feature>
<dbReference type="OrthoDB" id="427480at2759"/>
<sequence length="782" mass="87466">METAVSHLFRPGFNPLCRSIGERKNYRHHRRSLQVGSNFSVTVVLRTVATEAKSSPSDDGTDPSASPKLDGVSEDIKRVRKQMEEDEKLSSLMRGLRGQNLSESQFADDNVRLRLVEFSDAENTETLPLVYDPATISKYWGKRPTLVATRIIQLVFVAGGFLSHLIGDLISKKIKENEVARAIELREIVTTLGPAYIKLGQALSIRPDILSPAAMTELQKLCDKVPSFPDDMAMSLIEDELGCPWSEIYSELSSSPIAAASLGQVYKGRLKENGDLVAVKVQRPFVLETVTIDLFIIRKLGLALRNFPQISIDIVGLVDEWAARFFEELDYVNEGENGTLFAEMMRKDLPQVIVPKTYQKYTSRKVITTSWIEGEKLSQSTESDVGELVNVGVICYLKQLLDTGFFHADPHPGNLIRTPDGKLAILDFGLVTKLTDDQKYGLIELIPHLIHRDYDAIVKDFVKLDFIPEGVNLNPILPVLEKVFDQALEGGGAKNFDFQELASDLAQITFDYPFRIPPYFALIIRAIGVLEGIALVGNPDFAIVDEAYPYIAQRLLTDETPRLRNALRYTIYGKSGVFDAERFIDVMRAFESFIIAAKSGGGEELMGNMADLGNFQNERINIFPRLSSNTSKLKKKPVQSRAALAFILSEKGSFFREFILDEIVKAIDAVSRQQFLQITSLFGIANTGWIFSMSPLQLPKSSVLVVTEEDKLILNNVDKVIKFLTSRNPKDASNQGLDVGYIIEELVPILPDISSKILPEIINRLSSRVLARVLRETLLQRR</sequence>
<dbReference type="OMA" id="CFPYLAK"/>
<dbReference type="AlphaFoldDB" id="A0A0K9P8R7"/>
<gene>
    <name evidence="4" type="ORF">ZOSMA_35G00790</name>
</gene>
<accession>A0A0K9P8R7</accession>
<dbReference type="EMBL" id="LFYR01001125">
    <property type="protein sequence ID" value="KMZ64622.1"/>
    <property type="molecule type" value="Genomic_DNA"/>
</dbReference>
<comment type="similarity">
    <text evidence="1">Belongs to the protein kinase superfamily. ADCK protein kinase family.</text>
</comment>
<dbReference type="PANTHER" id="PTHR10566">
    <property type="entry name" value="CHAPERONE-ACTIVITY OF BC1 COMPLEX CABC1 -RELATED"/>
    <property type="match status" value="1"/>
</dbReference>
<keyword evidence="5" id="KW-1185">Reference proteome</keyword>
<evidence type="ECO:0000256" key="2">
    <source>
        <dbReference type="SAM" id="MobiDB-lite"/>
    </source>
</evidence>
<dbReference type="STRING" id="29655.A0A0K9P8R7"/>
<dbReference type="GO" id="GO:0004672">
    <property type="term" value="F:protein kinase activity"/>
    <property type="evidence" value="ECO:0000318"/>
    <property type="project" value="GO_Central"/>
</dbReference>
<dbReference type="PANTHER" id="PTHR10566:SF117">
    <property type="entry name" value="UNUSUAL PROTEIN KINASE-RELATED"/>
    <property type="match status" value="1"/>
</dbReference>
<reference evidence="5" key="1">
    <citation type="journal article" date="2016" name="Nature">
        <title>The genome of the seagrass Zostera marina reveals angiosperm adaptation to the sea.</title>
        <authorList>
            <person name="Olsen J.L."/>
            <person name="Rouze P."/>
            <person name="Verhelst B."/>
            <person name="Lin Y.-C."/>
            <person name="Bayer T."/>
            <person name="Collen J."/>
            <person name="Dattolo E."/>
            <person name="De Paoli E."/>
            <person name="Dittami S."/>
            <person name="Maumus F."/>
            <person name="Michel G."/>
            <person name="Kersting A."/>
            <person name="Lauritano C."/>
            <person name="Lohaus R."/>
            <person name="Toepel M."/>
            <person name="Tonon T."/>
            <person name="Vanneste K."/>
            <person name="Amirebrahimi M."/>
            <person name="Brakel J."/>
            <person name="Bostroem C."/>
            <person name="Chovatia M."/>
            <person name="Grimwood J."/>
            <person name="Jenkins J.W."/>
            <person name="Jueterbock A."/>
            <person name="Mraz A."/>
            <person name="Stam W.T."/>
            <person name="Tice H."/>
            <person name="Bornberg-Bauer E."/>
            <person name="Green P.J."/>
            <person name="Pearson G.A."/>
            <person name="Procaccini G."/>
            <person name="Duarte C.M."/>
            <person name="Schmutz J."/>
            <person name="Reusch T.B.H."/>
            <person name="Van de Peer Y."/>
        </authorList>
    </citation>
    <scope>NUCLEOTIDE SEQUENCE [LARGE SCALE GENOMIC DNA]</scope>
    <source>
        <strain evidence="5">cv. Finnish</strain>
    </source>
</reference>
<proteinExistence type="inferred from homology"/>
<dbReference type="Pfam" id="PF03109">
    <property type="entry name" value="ABC1"/>
    <property type="match status" value="1"/>
</dbReference>
<dbReference type="InterPro" id="IPR000719">
    <property type="entry name" value="Prot_kinase_dom"/>
</dbReference>
<dbReference type="GO" id="GO:0005524">
    <property type="term" value="F:ATP binding"/>
    <property type="evidence" value="ECO:0007669"/>
    <property type="project" value="InterPro"/>
</dbReference>
<dbReference type="InterPro" id="IPR011009">
    <property type="entry name" value="Kinase-like_dom_sf"/>
</dbReference>
<dbReference type="CDD" id="cd05121">
    <property type="entry name" value="ABC1_ADCK3-like"/>
    <property type="match status" value="1"/>
</dbReference>
<dbReference type="Proteomes" id="UP000036987">
    <property type="component" value="Unassembled WGS sequence"/>
</dbReference>
<organism evidence="4 5">
    <name type="scientific">Zostera marina</name>
    <name type="common">Eelgrass</name>
    <dbReference type="NCBI Taxonomy" id="29655"/>
    <lineage>
        <taxon>Eukaryota</taxon>
        <taxon>Viridiplantae</taxon>
        <taxon>Streptophyta</taxon>
        <taxon>Embryophyta</taxon>
        <taxon>Tracheophyta</taxon>
        <taxon>Spermatophyta</taxon>
        <taxon>Magnoliopsida</taxon>
        <taxon>Liliopsida</taxon>
        <taxon>Zosteraceae</taxon>
        <taxon>Zostera</taxon>
    </lineage>
</organism>
<dbReference type="InterPro" id="IPR004147">
    <property type="entry name" value="ABC1_dom"/>
</dbReference>
<evidence type="ECO:0000313" key="4">
    <source>
        <dbReference type="EMBL" id="KMZ64622.1"/>
    </source>
</evidence>
<comment type="caution">
    <text evidence="4">The sequence shown here is derived from an EMBL/GenBank/DDBJ whole genome shotgun (WGS) entry which is preliminary data.</text>
</comment>
<evidence type="ECO:0000256" key="1">
    <source>
        <dbReference type="ARBA" id="ARBA00009670"/>
    </source>
</evidence>
<dbReference type="SUPFAM" id="SSF56112">
    <property type="entry name" value="Protein kinase-like (PK-like)"/>
    <property type="match status" value="1"/>
</dbReference>
<name>A0A0K9P8R7_ZOSMR</name>
<dbReference type="PROSITE" id="PS50011">
    <property type="entry name" value="PROTEIN_KINASE_DOM"/>
    <property type="match status" value="1"/>
</dbReference>
<dbReference type="GO" id="GO:0009507">
    <property type="term" value="C:chloroplast"/>
    <property type="evidence" value="ECO:0000318"/>
    <property type="project" value="GO_Central"/>
</dbReference>
<dbReference type="InterPro" id="IPR050154">
    <property type="entry name" value="UbiB_kinase"/>
</dbReference>